<name>A0A059FGY5_9PROT</name>
<organism evidence="2 3">
    <name type="scientific">Hyphomonas jannaschiana VP2</name>
    <dbReference type="NCBI Taxonomy" id="1280952"/>
    <lineage>
        <taxon>Bacteria</taxon>
        <taxon>Pseudomonadati</taxon>
        <taxon>Pseudomonadota</taxon>
        <taxon>Alphaproteobacteria</taxon>
        <taxon>Hyphomonadales</taxon>
        <taxon>Hyphomonadaceae</taxon>
        <taxon>Hyphomonas</taxon>
    </lineage>
</organism>
<feature type="transmembrane region" description="Helical" evidence="1">
    <location>
        <begin position="54"/>
        <end position="77"/>
    </location>
</feature>
<protein>
    <recommendedName>
        <fullName evidence="4">ABC transporter</fullName>
    </recommendedName>
</protein>
<reference evidence="2 3" key="1">
    <citation type="journal article" date="2014" name="Antonie Van Leeuwenhoek">
        <title>Hyphomonas beringensis sp. nov. and Hyphomonas chukchiensis sp. nov., isolated from surface seawater of the Bering Sea and Chukchi Sea.</title>
        <authorList>
            <person name="Li C."/>
            <person name="Lai Q."/>
            <person name="Li G."/>
            <person name="Dong C."/>
            <person name="Wang J."/>
            <person name="Liao Y."/>
            <person name="Shao Z."/>
        </authorList>
    </citation>
    <scope>NUCLEOTIDE SEQUENCE [LARGE SCALE GENOMIC DNA]</scope>
    <source>
        <strain evidence="2 3">VP2</strain>
    </source>
</reference>
<dbReference type="PATRIC" id="fig|1280952.3.peg.1211"/>
<feature type="transmembrane region" description="Helical" evidence="1">
    <location>
        <begin position="134"/>
        <end position="157"/>
    </location>
</feature>
<sequence length="245" mass="26928">MRAFASIISLDARGIMRDGVMLINVGLSAVVVAIITVVGYFNHDNATMVEWFPFLIIMSVMTGPSGFGFLFGLLMVDEKDTGVRSALAITPIQPSAMLLTRTVLMTIYLLLWPLLTVLVMNITWHALPITYSELVVVAASLALMGPVTSLGVASYAANKVEALALFKFISFIIISPLALKFIPEDAVYRYFFLLSPSGWGYMSFDAFVSGAQMPGFIYAIGGTLYNMILLYACVRYYQSTLYKTD</sequence>
<keyword evidence="1" id="KW-0472">Membrane</keyword>
<comment type="caution">
    <text evidence="2">The sequence shown here is derived from an EMBL/GenBank/DDBJ whole genome shotgun (WGS) entry which is preliminary data.</text>
</comment>
<proteinExistence type="predicted"/>
<dbReference type="Proteomes" id="UP000024816">
    <property type="component" value="Unassembled WGS sequence"/>
</dbReference>
<gene>
    <name evidence="2" type="ORF">HJA_06102</name>
</gene>
<dbReference type="eggNOG" id="ENOG5031C0T">
    <property type="taxonomic scope" value="Bacteria"/>
</dbReference>
<dbReference type="RefSeq" id="WP_035579498.1">
    <property type="nucleotide sequence ID" value="NZ_ARYJ01000003.1"/>
</dbReference>
<evidence type="ECO:0008006" key="4">
    <source>
        <dbReference type="Google" id="ProtNLM"/>
    </source>
</evidence>
<evidence type="ECO:0000313" key="2">
    <source>
        <dbReference type="EMBL" id="KCZ89801.1"/>
    </source>
</evidence>
<accession>A0A059FGY5</accession>
<evidence type="ECO:0000313" key="3">
    <source>
        <dbReference type="Proteomes" id="UP000024816"/>
    </source>
</evidence>
<keyword evidence="1" id="KW-1133">Transmembrane helix</keyword>
<evidence type="ECO:0000256" key="1">
    <source>
        <dbReference type="SAM" id="Phobius"/>
    </source>
</evidence>
<dbReference type="STRING" id="1280952.HJA_06102"/>
<dbReference type="EMBL" id="ARYJ01000003">
    <property type="protein sequence ID" value="KCZ89801.1"/>
    <property type="molecule type" value="Genomic_DNA"/>
</dbReference>
<dbReference type="AlphaFoldDB" id="A0A059FGY5"/>
<feature type="transmembrane region" description="Helical" evidence="1">
    <location>
        <begin position="164"/>
        <end position="182"/>
    </location>
</feature>
<feature type="transmembrane region" description="Helical" evidence="1">
    <location>
        <begin position="98"/>
        <end position="122"/>
    </location>
</feature>
<keyword evidence="3" id="KW-1185">Reference proteome</keyword>
<feature type="transmembrane region" description="Helical" evidence="1">
    <location>
        <begin position="21"/>
        <end position="42"/>
    </location>
</feature>
<keyword evidence="1" id="KW-0812">Transmembrane</keyword>
<feature type="transmembrane region" description="Helical" evidence="1">
    <location>
        <begin position="215"/>
        <end position="237"/>
    </location>
</feature>